<protein>
    <submittedName>
        <fullName evidence="1">DUF4241 domain-containing protein</fullName>
    </submittedName>
</protein>
<dbReference type="Proteomes" id="UP000305792">
    <property type="component" value="Unassembled WGS sequence"/>
</dbReference>
<dbReference type="Pfam" id="PF14025">
    <property type="entry name" value="DUF4241"/>
    <property type="match status" value="1"/>
</dbReference>
<sequence>MAYTPDFAALLTPGSVFDVGWKDTVGRVQPVELEKAVCPTGSIVGCDPLVCPDSDPFTVAVPPGVHRLIAWVATIETDGEATDRRVAALELRITDQPTAAWEMAVSGDDDPAELEEDGFFGYAVDAGAGALADRVATTALRGWEYEETEERLIDATDWEGPVPGLVSAVTDTATGANVVIVGTGWGDGVYPTFIGRDAEGAVTRLVTDFLLIAGPDED</sequence>
<organism evidence="1 2">
    <name type="scientific">Glycomyces paridis</name>
    <dbReference type="NCBI Taxonomy" id="2126555"/>
    <lineage>
        <taxon>Bacteria</taxon>
        <taxon>Bacillati</taxon>
        <taxon>Actinomycetota</taxon>
        <taxon>Actinomycetes</taxon>
        <taxon>Glycomycetales</taxon>
        <taxon>Glycomycetaceae</taxon>
        <taxon>Glycomyces</taxon>
    </lineage>
</organism>
<accession>A0A4S8PA67</accession>
<dbReference type="AlphaFoldDB" id="A0A4S8PA67"/>
<keyword evidence="2" id="KW-1185">Reference proteome</keyword>
<comment type="caution">
    <text evidence="1">The sequence shown here is derived from an EMBL/GenBank/DDBJ whole genome shotgun (WGS) entry which is preliminary data.</text>
</comment>
<gene>
    <name evidence="1" type="ORF">E9998_18005</name>
</gene>
<reference evidence="1 2" key="1">
    <citation type="journal article" date="2018" name="Int. J. Syst. Evol. Microbiol.">
        <title>Glycomyces paridis sp. nov., isolated from the medicinal plant Paris polyphylla.</title>
        <authorList>
            <person name="Fang X.M."/>
            <person name="Bai J.L."/>
            <person name="Su J."/>
            <person name="Zhao L.L."/>
            <person name="Liu H.Y."/>
            <person name="Ma B.P."/>
            <person name="Zhang Y.Q."/>
            <person name="Yu L.Y."/>
        </authorList>
    </citation>
    <scope>NUCLEOTIDE SEQUENCE [LARGE SCALE GENOMIC DNA]</scope>
    <source>
        <strain evidence="1 2">CPCC 204357</strain>
    </source>
</reference>
<dbReference type="RefSeq" id="WP_136531084.1">
    <property type="nucleotide sequence ID" value="NZ_STGX01000014.1"/>
</dbReference>
<name>A0A4S8PA67_9ACTN</name>
<proteinExistence type="predicted"/>
<dbReference type="OrthoDB" id="9789980at2"/>
<dbReference type="InterPro" id="IPR025335">
    <property type="entry name" value="DUF4241"/>
</dbReference>
<dbReference type="EMBL" id="STGX01000014">
    <property type="protein sequence ID" value="THV26455.1"/>
    <property type="molecule type" value="Genomic_DNA"/>
</dbReference>
<evidence type="ECO:0000313" key="2">
    <source>
        <dbReference type="Proteomes" id="UP000305792"/>
    </source>
</evidence>
<evidence type="ECO:0000313" key="1">
    <source>
        <dbReference type="EMBL" id="THV26455.1"/>
    </source>
</evidence>